<dbReference type="Proteomes" id="UP000568380">
    <property type="component" value="Unassembled WGS sequence"/>
</dbReference>
<comment type="caution">
    <text evidence="2">The sequence shown here is derived from an EMBL/GenBank/DDBJ whole genome shotgun (WGS) entry which is preliminary data.</text>
</comment>
<dbReference type="AlphaFoldDB" id="A0A7W8A2X3"/>
<proteinExistence type="predicted"/>
<evidence type="ECO:0000313" key="3">
    <source>
        <dbReference type="Proteomes" id="UP000568380"/>
    </source>
</evidence>
<keyword evidence="3" id="KW-1185">Reference proteome</keyword>
<reference evidence="2 3" key="1">
    <citation type="submission" date="2020-08" db="EMBL/GenBank/DDBJ databases">
        <title>Genomic Encyclopedia of Type Strains, Phase IV (KMG-IV): sequencing the most valuable type-strain genomes for metagenomic binning, comparative biology and taxonomic classification.</title>
        <authorList>
            <person name="Goeker M."/>
        </authorList>
    </citation>
    <scope>NUCLEOTIDE SEQUENCE [LARGE SCALE GENOMIC DNA]</scope>
    <source>
        <strain evidence="2 3">DSM 45385</strain>
    </source>
</reference>
<dbReference type="GO" id="GO:0016829">
    <property type="term" value="F:lyase activity"/>
    <property type="evidence" value="ECO:0007669"/>
    <property type="project" value="UniProtKB-KW"/>
</dbReference>
<sequence>MSDTISISSIVINSADPVALAAFYRKATGWQVTSDDADFTTLSGGAVTVSFQRVAGYQVPVWPRPGGHHVHLDLTVADLDTAVKDLVALGAGRPEEQPGGGDWVVLTDPEGHPFCVMAG</sequence>
<gene>
    <name evidence="2" type="ORF">HNR40_004013</name>
</gene>
<dbReference type="Pfam" id="PF18029">
    <property type="entry name" value="Glyoxalase_6"/>
    <property type="match status" value="1"/>
</dbReference>
<evidence type="ECO:0000259" key="1">
    <source>
        <dbReference type="PROSITE" id="PS51819"/>
    </source>
</evidence>
<keyword evidence="2" id="KW-0456">Lyase</keyword>
<evidence type="ECO:0000313" key="2">
    <source>
        <dbReference type="EMBL" id="MBB5078527.1"/>
    </source>
</evidence>
<dbReference type="PANTHER" id="PTHR35908:SF1">
    <property type="entry name" value="CONSERVED PROTEIN"/>
    <property type="match status" value="1"/>
</dbReference>
<organism evidence="2 3">
    <name type="scientific">Nonomuraea endophytica</name>
    <dbReference type="NCBI Taxonomy" id="714136"/>
    <lineage>
        <taxon>Bacteria</taxon>
        <taxon>Bacillati</taxon>
        <taxon>Actinomycetota</taxon>
        <taxon>Actinomycetes</taxon>
        <taxon>Streptosporangiales</taxon>
        <taxon>Streptosporangiaceae</taxon>
        <taxon>Nonomuraea</taxon>
    </lineage>
</organism>
<protein>
    <submittedName>
        <fullName evidence="2">Putative enzyme related to lactoylglutathione lyase</fullName>
    </submittedName>
</protein>
<dbReference type="InterPro" id="IPR041581">
    <property type="entry name" value="Glyoxalase_6"/>
</dbReference>
<dbReference type="PROSITE" id="PS51819">
    <property type="entry name" value="VOC"/>
    <property type="match status" value="1"/>
</dbReference>
<dbReference type="PANTHER" id="PTHR35908">
    <property type="entry name" value="HYPOTHETICAL FUSION PROTEIN"/>
    <property type="match status" value="1"/>
</dbReference>
<name>A0A7W8A2X3_9ACTN</name>
<dbReference type="Gene3D" id="3.10.180.10">
    <property type="entry name" value="2,3-Dihydroxybiphenyl 1,2-Dioxygenase, domain 1"/>
    <property type="match status" value="1"/>
</dbReference>
<feature type="domain" description="VOC" evidence="1">
    <location>
        <begin position="6"/>
        <end position="119"/>
    </location>
</feature>
<dbReference type="InterPro" id="IPR029068">
    <property type="entry name" value="Glyas_Bleomycin-R_OHBP_Dase"/>
</dbReference>
<accession>A0A7W8A2X3</accession>
<dbReference type="RefSeq" id="WP_184963370.1">
    <property type="nucleotide sequence ID" value="NZ_JACHIN010000005.1"/>
</dbReference>
<dbReference type="EMBL" id="JACHIN010000005">
    <property type="protein sequence ID" value="MBB5078527.1"/>
    <property type="molecule type" value="Genomic_DNA"/>
</dbReference>
<dbReference type="CDD" id="cd06587">
    <property type="entry name" value="VOC"/>
    <property type="match status" value="1"/>
</dbReference>
<dbReference type="SUPFAM" id="SSF54593">
    <property type="entry name" value="Glyoxalase/Bleomycin resistance protein/Dihydroxybiphenyl dioxygenase"/>
    <property type="match status" value="1"/>
</dbReference>
<dbReference type="InterPro" id="IPR037523">
    <property type="entry name" value="VOC_core"/>
</dbReference>